<proteinExistence type="inferred from homology"/>
<dbReference type="Proteomes" id="UP000293852">
    <property type="component" value="Unassembled WGS sequence"/>
</dbReference>
<feature type="domain" description="Tyrosine specific protein phosphatases" evidence="2">
    <location>
        <begin position="116"/>
        <end position="166"/>
    </location>
</feature>
<dbReference type="SUPFAM" id="SSF52799">
    <property type="entry name" value="(Phosphotyrosine protein) phosphatases II"/>
    <property type="match status" value="1"/>
</dbReference>
<dbReference type="EMBL" id="SGWX01000001">
    <property type="protein sequence ID" value="RZS60706.1"/>
    <property type="molecule type" value="Genomic_DNA"/>
</dbReference>
<evidence type="ECO:0000313" key="3">
    <source>
        <dbReference type="EMBL" id="RZS60706.1"/>
    </source>
</evidence>
<dbReference type="InterPro" id="IPR029021">
    <property type="entry name" value="Prot-tyrosine_phosphatase-like"/>
</dbReference>
<dbReference type="Pfam" id="PF13350">
    <property type="entry name" value="Y_phosphatase3"/>
    <property type="match status" value="1"/>
</dbReference>
<name>A0A4Q7LZ99_9MICO</name>
<evidence type="ECO:0000256" key="1">
    <source>
        <dbReference type="ARBA" id="ARBA00009580"/>
    </source>
</evidence>
<accession>A0A4Q7LZ99</accession>
<dbReference type="InterPro" id="IPR000387">
    <property type="entry name" value="Tyr_Pase_dom"/>
</dbReference>
<dbReference type="Gene3D" id="3.90.190.10">
    <property type="entry name" value="Protein tyrosine phosphatase superfamily"/>
    <property type="match status" value="1"/>
</dbReference>
<gene>
    <name evidence="3" type="ORF">EV386_0981</name>
</gene>
<protein>
    <submittedName>
        <fullName evidence="3">Tyrosine phosphatase family protein</fullName>
    </submittedName>
</protein>
<evidence type="ECO:0000313" key="4">
    <source>
        <dbReference type="Proteomes" id="UP000293852"/>
    </source>
</evidence>
<sequence>MRELHWGGGRNLRDLGGLPTLLSPTGRTVSRRIARGARRETVTAAGWQAASAWGIRSIIDLRNGPEAGSREGDMGDEPPAEVSVISAPTEDQSHPEFRRVCMPILDSPEYWQHNVRILPQHVRRALMAVAEAKPGILVHCAAGRDRTGMISALLLAHAGVNADDVFHDYALAVRAMAGTAAHGEPVQDRQATWTTHQVDTWLSANEGHVRAFATASQDTLDELDVDKPTRTRLRALLTEPTLSN</sequence>
<dbReference type="InterPro" id="IPR026893">
    <property type="entry name" value="Tyr/Ser_Pase_IphP-type"/>
</dbReference>
<dbReference type="InterPro" id="IPR016130">
    <property type="entry name" value="Tyr_Pase_AS"/>
</dbReference>
<dbReference type="PROSITE" id="PS00383">
    <property type="entry name" value="TYR_PHOSPHATASE_1"/>
    <property type="match status" value="1"/>
</dbReference>
<reference evidence="3 4" key="1">
    <citation type="submission" date="2019-02" db="EMBL/GenBank/DDBJ databases">
        <title>Sequencing the genomes of 1000 actinobacteria strains.</title>
        <authorList>
            <person name="Klenk H.-P."/>
        </authorList>
    </citation>
    <scope>NUCLEOTIDE SEQUENCE [LARGE SCALE GENOMIC DNA]</scope>
    <source>
        <strain evidence="3 4">DSM 16932</strain>
    </source>
</reference>
<dbReference type="AlphaFoldDB" id="A0A4Q7LZ99"/>
<dbReference type="PROSITE" id="PS50056">
    <property type="entry name" value="TYR_PHOSPHATASE_2"/>
    <property type="match status" value="1"/>
</dbReference>
<dbReference type="PANTHER" id="PTHR31126">
    <property type="entry name" value="TYROSINE-PROTEIN PHOSPHATASE"/>
    <property type="match status" value="1"/>
</dbReference>
<comment type="caution">
    <text evidence="3">The sequence shown here is derived from an EMBL/GenBank/DDBJ whole genome shotgun (WGS) entry which is preliminary data.</text>
</comment>
<evidence type="ECO:0000259" key="2">
    <source>
        <dbReference type="PROSITE" id="PS50056"/>
    </source>
</evidence>
<dbReference type="GO" id="GO:0004721">
    <property type="term" value="F:phosphoprotein phosphatase activity"/>
    <property type="evidence" value="ECO:0007669"/>
    <property type="project" value="InterPro"/>
</dbReference>
<comment type="similarity">
    <text evidence="1">Belongs to the protein-tyrosine phosphatase family.</text>
</comment>
<keyword evidence="4" id="KW-1185">Reference proteome</keyword>
<dbReference type="PANTHER" id="PTHR31126:SF1">
    <property type="entry name" value="TYROSINE SPECIFIC PROTEIN PHOSPHATASES DOMAIN-CONTAINING PROTEIN"/>
    <property type="match status" value="1"/>
</dbReference>
<organism evidence="3 4">
    <name type="scientific">Xylanimonas ulmi</name>
    <dbReference type="NCBI Taxonomy" id="228973"/>
    <lineage>
        <taxon>Bacteria</taxon>
        <taxon>Bacillati</taxon>
        <taxon>Actinomycetota</taxon>
        <taxon>Actinomycetes</taxon>
        <taxon>Micrococcales</taxon>
        <taxon>Promicromonosporaceae</taxon>
        <taxon>Xylanimonas</taxon>
    </lineage>
</organism>